<evidence type="ECO:0000313" key="2">
    <source>
        <dbReference type="EMBL" id="KAK2991062.1"/>
    </source>
</evidence>
<reference evidence="2" key="1">
    <citation type="submission" date="2022-12" db="EMBL/GenBank/DDBJ databases">
        <title>Draft genome assemblies for two species of Escallonia (Escalloniales).</title>
        <authorList>
            <person name="Chanderbali A."/>
            <person name="Dervinis C."/>
            <person name="Anghel I."/>
            <person name="Soltis D."/>
            <person name="Soltis P."/>
            <person name="Zapata F."/>
        </authorList>
    </citation>
    <scope>NUCLEOTIDE SEQUENCE</scope>
    <source>
        <strain evidence="2">UCBG92.1500</strain>
        <tissue evidence="2">Leaf</tissue>
    </source>
</reference>
<evidence type="ECO:0000313" key="3">
    <source>
        <dbReference type="Proteomes" id="UP001187471"/>
    </source>
</evidence>
<organism evidence="2 3">
    <name type="scientific">Escallonia rubra</name>
    <dbReference type="NCBI Taxonomy" id="112253"/>
    <lineage>
        <taxon>Eukaryota</taxon>
        <taxon>Viridiplantae</taxon>
        <taxon>Streptophyta</taxon>
        <taxon>Embryophyta</taxon>
        <taxon>Tracheophyta</taxon>
        <taxon>Spermatophyta</taxon>
        <taxon>Magnoliopsida</taxon>
        <taxon>eudicotyledons</taxon>
        <taxon>Gunneridae</taxon>
        <taxon>Pentapetalae</taxon>
        <taxon>asterids</taxon>
        <taxon>campanulids</taxon>
        <taxon>Escalloniales</taxon>
        <taxon>Escalloniaceae</taxon>
        <taxon>Escallonia</taxon>
    </lineage>
</organism>
<dbReference type="AlphaFoldDB" id="A0AA88RRV3"/>
<proteinExistence type="predicted"/>
<sequence>MTRYICFAALWVLTLEKNDLVRIEVLQEFPPKTGTELHLFLSHLKHFATGVVDGGEGVGPGGAVDGGINVRAGADSVGAVGGVGGSDIGGAGGGNIGGAGGETTTGGVARGNDRGATMGNNRGTTRGKNRGAASGNNMGAARGSTGGVARGNIKGAASGNNRGVRLLPELRPPQPTNPRRRIISCKIDEVLHRGGKTAREPFARSTMFPALISKSTIFPDQKSTAGDLKLSISDLPMLSCHYIQKGGLFTRPSPNSSPSSSAAYVRLYPITQMFLHSIG</sequence>
<evidence type="ECO:0000256" key="1">
    <source>
        <dbReference type="SAM" id="MobiDB-lite"/>
    </source>
</evidence>
<accession>A0AA88RRV3</accession>
<dbReference type="Proteomes" id="UP001187471">
    <property type="component" value="Unassembled WGS sequence"/>
</dbReference>
<dbReference type="Pfam" id="PF02458">
    <property type="entry name" value="Transferase"/>
    <property type="match status" value="1"/>
</dbReference>
<comment type="caution">
    <text evidence="2">The sequence shown here is derived from an EMBL/GenBank/DDBJ whole genome shotgun (WGS) entry which is preliminary data.</text>
</comment>
<name>A0AA88RRV3_9ASTE</name>
<keyword evidence="3" id="KW-1185">Reference proteome</keyword>
<gene>
    <name evidence="2" type="ORF">RJ640_017217</name>
</gene>
<protein>
    <submittedName>
        <fullName evidence="2">Uncharacterized protein</fullName>
    </submittedName>
</protein>
<dbReference type="EMBL" id="JAVXUO010000581">
    <property type="protein sequence ID" value="KAK2991062.1"/>
    <property type="molecule type" value="Genomic_DNA"/>
</dbReference>
<feature type="region of interest" description="Disordered" evidence="1">
    <location>
        <begin position="99"/>
        <end position="179"/>
    </location>
</feature>